<proteinExistence type="predicted"/>
<dbReference type="InterPro" id="IPR011009">
    <property type="entry name" value="Kinase-like_dom_sf"/>
</dbReference>
<evidence type="ECO:0000313" key="11">
    <source>
        <dbReference type="Proteomes" id="UP000250218"/>
    </source>
</evidence>
<feature type="domain" description="Protein kinase" evidence="9">
    <location>
        <begin position="15"/>
        <end position="277"/>
    </location>
</feature>
<dbReference type="SMART" id="SM00220">
    <property type="entry name" value="S_TKc"/>
    <property type="match status" value="1"/>
</dbReference>
<dbReference type="Pfam" id="PF00069">
    <property type="entry name" value="Pkinase"/>
    <property type="match status" value="1"/>
</dbReference>
<feature type="binding site" evidence="7">
    <location>
        <position position="44"/>
    </location>
    <ligand>
        <name>ATP</name>
        <dbReference type="ChEBI" id="CHEBI:30616"/>
    </ligand>
</feature>
<dbReference type="GO" id="GO:0005524">
    <property type="term" value="F:ATP binding"/>
    <property type="evidence" value="ECO:0007669"/>
    <property type="project" value="UniProtKB-UniRule"/>
</dbReference>
<dbReference type="EC" id="2.7.11.1" evidence="1"/>
<reference evidence="11" key="1">
    <citation type="submission" date="2018-06" db="EMBL/GenBank/DDBJ databases">
        <title>Complete genome sequences of Mycoplasma anatis, M. anseris and M. cloacale type strains.</title>
        <authorList>
            <person name="Grozner D."/>
            <person name="Forro B."/>
            <person name="Sulyok K.M."/>
            <person name="Marton S."/>
            <person name="Kreizinger Z."/>
            <person name="Banyai K."/>
            <person name="Gyuranecz M."/>
        </authorList>
    </citation>
    <scope>NUCLEOTIDE SEQUENCE [LARGE SCALE GENOMIC DNA]</scope>
    <source>
        <strain evidence="11">ATCC 49234</strain>
    </source>
</reference>
<dbReference type="Proteomes" id="UP000250218">
    <property type="component" value="Chromosome"/>
</dbReference>
<evidence type="ECO:0000256" key="7">
    <source>
        <dbReference type="PROSITE-ProRule" id="PRU10141"/>
    </source>
</evidence>
<evidence type="ECO:0000259" key="9">
    <source>
        <dbReference type="PROSITE" id="PS50011"/>
    </source>
</evidence>
<keyword evidence="8" id="KW-0812">Transmembrane</keyword>
<dbReference type="InterPro" id="IPR008271">
    <property type="entry name" value="Ser/Thr_kinase_AS"/>
</dbReference>
<keyword evidence="3" id="KW-0808">Transferase</keyword>
<keyword evidence="11" id="KW-1185">Reference proteome</keyword>
<keyword evidence="6 7" id="KW-0067">ATP-binding</keyword>
<gene>
    <name evidence="10" type="ORF">DP065_02005</name>
</gene>
<keyword evidence="5 10" id="KW-0418">Kinase</keyword>
<keyword evidence="8" id="KW-0472">Membrane</keyword>
<accession>A0A2Z4NDD9</accession>
<evidence type="ECO:0000256" key="8">
    <source>
        <dbReference type="SAM" id="Phobius"/>
    </source>
</evidence>
<dbReference type="PROSITE" id="PS00107">
    <property type="entry name" value="PROTEIN_KINASE_ATP"/>
    <property type="match status" value="1"/>
</dbReference>
<dbReference type="Gene3D" id="1.10.510.10">
    <property type="entry name" value="Transferase(Phosphotransferase) domain 1"/>
    <property type="match status" value="1"/>
</dbReference>
<evidence type="ECO:0000256" key="2">
    <source>
        <dbReference type="ARBA" id="ARBA00022527"/>
    </source>
</evidence>
<dbReference type="InterPro" id="IPR017441">
    <property type="entry name" value="Protein_kinase_ATP_BS"/>
</dbReference>
<dbReference type="PANTHER" id="PTHR11584">
    <property type="entry name" value="SERINE/THREONINE PROTEIN KINASE"/>
    <property type="match status" value="1"/>
</dbReference>
<dbReference type="RefSeq" id="WP_033178657.1">
    <property type="nucleotide sequence ID" value="NZ_CP030140.1"/>
</dbReference>
<dbReference type="PANTHER" id="PTHR11584:SF369">
    <property type="entry name" value="MITOGEN-ACTIVATED PROTEIN KINASE KINASE KINASE 19-RELATED"/>
    <property type="match status" value="1"/>
</dbReference>
<evidence type="ECO:0000256" key="4">
    <source>
        <dbReference type="ARBA" id="ARBA00022741"/>
    </source>
</evidence>
<protein>
    <recommendedName>
        <fullName evidence="1">non-specific serine/threonine protein kinase</fullName>
        <ecNumber evidence="1">2.7.11.1</ecNumber>
    </recommendedName>
</protein>
<sequence length="333" mass="37337">MGINIAKFKNLNKNFHDFKLIGTGGFGEVYSAYYKDNKEPWAVKVLTENDINGKAINIKRFGNEIAVLKKIKGENIVKFWGHYLNSDGCYIAMELIEGSSLKQRINKDKFFSAEQTVHIAKQICQGLIDIHAHQVVHRDLKPSNILFDKYDTVKLIDFGISLSEDSLRVTTTNKIVGSIYYIAPEVLLGKASPSAQSDIYALGILIYEMLTGNPPFKSNEQEIVVNGHINGQIPPLKNVNKTVPQALENIILKCTAKKPEDRYLTAQELYYDLNTCLSTKRVNEKRLKMNNDHKKTAMQRFNSKAFSISLITIGIILITILAVLIGLFAGGVI</sequence>
<dbReference type="PROSITE" id="PS50011">
    <property type="entry name" value="PROTEIN_KINASE_DOM"/>
    <property type="match status" value="1"/>
</dbReference>
<dbReference type="PROSITE" id="PS00108">
    <property type="entry name" value="PROTEIN_KINASE_ST"/>
    <property type="match status" value="1"/>
</dbReference>
<evidence type="ECO:0000256" key="1">
    <source>
        <dbReference type="ARBA" id="ARBA00012513"/>
    </source>
</evidence>
<dbReference type="EMBL" id="CP030140">
    <property type="protein sequence ID" value="AWX69518.1"/>
    <property type="molecule type" value="Genomic_DNA"/>
</dbReference>
<keyword evidence="8" id="KW-1133">Transmembrane helix</keyword>
<feature type="transmembrane region" description="Helical" evidence="8">
    <location>
        <begin position="305"/>
        <end position="329"/>
    </location>
</feature>
<dbReference type="KEGG" id="mane:DP065_02005"/>
<evidence type="ECO:0000256" key="3">
    <source>
        <dbReference type="ARBA" id="ARBA00022679"/>
    </source>
</evidence>
<evidence type="ECO:0000256" key="6">
    <source>
        <dbReference type="ARBA" id="ARBA00022840"/>
    </source>
</evidence>
<keyword evidence="2 10" id="KW-0723">Serine/threonine-protein kinase</keyword>
<dbReference type="FunFam" id="1.10.510.10:FF:000021">
    <property type="entry name" value="Serine/threonine protein kinase"/>
    <property type="match status" value="1"/>
</dbReference>
<dbReference type="GO" id="GO:0004674">
    <property type="term" value="F:protein serine/threonine kinase activity"/>
    <property type="evidence" value="ECO:0007669"/>
    <property type="project" value="UniProtKB-KW"/>
</dbReference>
<dbReference type="AlphaFoldDB" id="A0A2Z4NDD9"/>
<keyword evidence="4 7" id="KW-0547">Nucleotide-binding</keyword>
<dbReference type="CDD" id="cd14014">
    <property type="entry name" value="STKc_PknB_like"/>
    <property type="match status" value="1"/>
</dbReference>
<evidence type="ECO:0000256" key="5">
    <source>
        <dbReference type="ARBA" id="ARBA00022777"/>
    </source>
</evidence>
<dbReference type="SUPFAM" id="SSF56112">
    <property type="entry name" value="Protein kinase-like (PK-like)"/>
    <property type="match status" value="1"/>
</dbReference>
<name>A0A2Z4NDD9_9BACT</name>
<dbReference type="InterPro" id="IPR000719">
    <property type="entry name" value="Prot_kinase_dom"/>
</dbReference>
<organism evidence="10 11">
    <name type="scientific">[Mycoplasma] anseris</name>
    <dbReference type="NCBI Taxonomy" id="92400"/>
    <lineage>
        <taxon>Bacteria</taxon>
        <taxon>Bacillati</taxon>
        <taxon>Mycoplasmatota</taxon>
        <taxon>Mycoplasmoidales</taxon>
        <taxon>Metamycoplasmataceae</taxon>
        <taxon>Metamycoplasma</taxon>
    </lineage>
</organism>
<evidence type="ECO:0000313" key="10">
    <source>
        <dbReference type="EMBL" id="AWX69518.1"/>
    </source>
</evidence>